<name>A0A4Q5L929_9BACT</name>
<reference evidence="2 3" key="1">
    <citation type="submission" date="2019-02" db="EMBL/GenBank/DDBJ databases">
        <title>Bacterial novel species isolated from soil.</title>
        <authorList>
            <person name="Jung H.-Y."/>
        </authorList>
    </citation>
    <scope>NUCLEOTIDE SEQUENCE [LARGE SCALE GENOMIC DNA]</scope>
    <source>
        <strain evidence="2 3">1-3-3-3</strain>
    </source>
</reference>
<keyword evidence="3" id="KW-1185">Reference proteome</keyword>
<evidence type="ECO:0000256" key="1">
    <source>
        <dbReference type="SAM" id="SignalP"/>
    </source>
</evidence>
<organism evidence="2 3">
    <name type="scientific">Hymenobacter persicinus</name>
    <dbReference type="NCBI Taxonomy" id="2025506"/>
    <lineage>
        <taxon>Bacteria</taxon>
        <taxon>Pseudomonadati</taxon>
        <taxon>Bacteroidota</taxon>
        <taxon>Cytophagia</taxon>
        <taxon>Cytophagales</taxon>
        <taxon>Hymenobacteraceae</taxon>
        <taxon>Hymenobacter</taxon>
    </lineage>
</organism>
<gene>
    <name evidence="2" type="ORF">EWM57_19035</name>
</gene>
<evidence type="ECO:0008006" key="4">
    <source>
        <dbReference type="Google" id="ProtNLM"/>
    </source>
</evidence>
<dbReference type="OrthoDB" id="4301792at2"/>
<evidence type="ECO:0000313" key="3">
    <source>
        <dbReference type="Proteomes" id="UP000294155"/>
    </source>
</evidence>
<feature type="chain" id="PRO_5020670344" description="Secreted protein" evidence="1">
    <location>
        <begin position="22"/>
        <end position="223"/>
    </location>
</feature>
<sequence>MNNVVCLAILSLCLLCSCLGARIVSSADVSPFATYVEGSNFEGVVFSETYNPFTGNYNINQEFRQYKEGVSRRFTPTVTQIELAERILQKELRHYSRRKNLRGLGPVIHTRLPKYHRQYLGYTSAQNEDIVFINAGRDQYTLLDRLQNLHPRNTTWKYDYQIVMDGGSYYWRVEVNLTTGKLSGFGVNGVAFSHRTTHDRRRTSAAPNTKYFMPLPVASISRS</sequence>
<dbReference type="RefSeq" id="WP_129922900.1">
    <property type="nucleotide sequence ID" value="NZ_SEWE01000060.1"/>
</dbReference>
<dbReference type="Proteomes" id="UP000294155">
    <property type="component" value="Unassembled WGS sequence"/>
</dbReference>
<dbReference type="AlphaFoldDB" id="A0A4Q5L929"/>
<evidence type="ECO:0000313" key="2">
    <source>
        <dbReference type="EMBL" id="RYU76088.1"/>
    </source>
</evidence>
<feature type="signal peptide" evidence="1">
    <location>
        <begin position="1"/>
        <end position="21"/>
    </location>
</feature>
<protein>
    <recommendedName>
        <fullName evidence="4">Secreted protein</fullName>
    </recommendedName>
</protein>
<dbReference type="EMBL" id="SEWE01000060">
    <property type="protein sequence ID" value="RYU76088.1"/>
    <property type="molecule type" value="Genomic_DNA"/>
</dbReference>
<accession>A0A4Q5L929</accession>
<proteinExistence type="predicted"/>
<comment type="caution">
    <text evidence="2">The sequence shown here is derived from an EMBL/GenBank/DDBJ whole genome shotgun (WGS) entry which is preliminary data.</text>
</comment>
<keyword evidence="1" id="KW-0732">Signal</keyword>